<dbReference type="Gene3D" id="3.20.20.70">
    <property type="entry name" value="Aldolase class I"/>
    <property type="match status" value="1"/>
</dbReference>
<comment type="similarity">
    <text evidence="3 6">Belongs to the aldolase LacD family.</text>
</comment>
<dbReference type="InterPro" id="IPR005927">
    <property type="entry name" value="Tag_1.6-dipho_adolase"/>
</dbReference>
<proteinExistence type="inferred from homology"/>
<evidence type="ECO:0000256" key="6">
    <source>
        <dbReference type="HAMAP-Rule" id="MF_00734"/>
    </source>
</evidence>
<dbReference type="EC" id="4.1.2.40" evidence="6"/>
<dbReference type="Pfam" id="PF01791">
    <property type="entry name" value="DeoC"/>
    <property type="match status" value="1"/>
</dbReference>
<keyword evidence="8" id="KW-1185">Reference proteome</keyword>
<reference evidence="7 8" key="1">
    <citation type="journal article" date="2023" name="Int. J. Syst. Evol. Microbiol.">
        <title>Streptococcus sciuri sp. nov., Staphylococcus marylandisciuri sp. nov. and Staphylococcus americanisciuri sp. nov., isolated from faeces of eastern grey squirrel (Sciurus carolinensis).</title>
        <authorList>
            <person name="Volokhov D.V."/>
            <person name="Zagorodnyaya T.A."/>
            <person name="Furtak V.A."/>
            <person name="Nattanmai G."/>
            <person name="Randall L."/>
            <person name="Jose S."/>
            <person name="Gao Y."/>
            <person name="Eisenberg T."/>
            <person name="Delmonte P."/>
            <person name="Blom J."/>
            <person name="Mitchell K.K."/>
        </authorList>
    </citation>
    <scope>NUCLEOTIDE SEQUENCE [LARGE SCALE GENOMIC DNA]</scope>
    <source>
        <strain evidence="7 8">SQ8-PEA</strain>
    </source>
</reference>
<dbReference type="Proteomes" id="UP001209553">
    <property type="component" value="Unassembled WGS sequence"/>
</dbReference>
<protein>
    <recommendedName>
        <fullName evidence="6">Tagatose 1,6-diphosphate aldolase</fullName>
        <ecNumber evidence="6">4.1.2.40</ecNumber>
    </recommendedName>
    <alternativeName>
        <fullName evidence="6">D-tagatose-1,6-bisphosphate aldolase</fullName>
    </alternativeName>
    <alternativeName>
        <fullName evidence="6">Tagatose-bisphosphate aldolase</fullName>
    </alternativeName>
</protein>
<dbReference type="NCBIfam" id="NF009498">
    <property type="entry name" value="PRK12858.1"/>
    <property type="match status" value="1"/>
</dbReference>
<dbReference type="RefSeq" id="WP_262855866.1">
    <property type="nucleotide sequence ID" value="NZ_JAOPKZ010000009.1"/>
</dbReference>
<comment type="caution">
    <text evidence="7">The sequence shown here is derived from an EMBL/GenBank/DDBJ whole genome shotgun (WGS) entry which is preliminary data.</text>
</comment>
<keyword evidence="5 6" id="KW-0456">Lyase</keyword>
<dbReference type="SMART" id="SM01133">
    <property type="entry name" value="DeoC"/>
    <property type="match status" value="1"/>
</dbReference>
<comment type="pathway">
    <text evidence="2 6">Carbohydrate metabolism; D-tagatose 6-phosphate degradation; D-glyceraldehyde 3-phosphate and glycerone phosphate from D-tagatose 6-phosphate: step 2/2.</text>
</comment>
<dbReference type="SUPFAM" id="SSF51569">
    <property type="entry name" value="Aldolase"/>
    <property type="match status" value="1"/>
</dbReference>
<accession>A0ABT2QQT9</accession>
<evidence type="ECO:0000256" key="2">
    <source>
        <dbReference type="ARBA" id="ARBA00005191"/>
    </source>
</evidence>
<keyword evidence="4 6" id="KW-0423">Lactose metabolism</keyword>
<dbReference type="InterPro" id="IPR050552">
    <property type="entry name" value="LacD_aldolase"/>
</dbReference>
<evidence type="ECO:0000256" key="3">
    <source>
        <dbReference type="ARBA" id="ARBA00008679"/>
    </source>
</evidence>
<dbReference type="HAMAP" id="MF_00734">
    <property type="entry name" value="LacD"/>
    <property type="match status" value="1"/>
</dbReference>
<dbReference type="EMBL" id="JAOPKZ010000009">
    <property type="protein sequence ID" value="MCU5746315.1"/>
    <property type="molecule type" value="Genomic_DNA"/>
</dbReference>
<evidence type="ECO:0000313" key="7">
    <source>
        <dbReference type="EMBL" id="MCU5746315.1"/>
    </source>
</evidence>
<sequence length="314" mass="35113">MTIKDLTPLLDDNGIFSAIAIDQRGALKRLLKDQVTDENISEFKGFVSEILTPHGSSILLDPEYGLPAAKKRDKHAGLILSYEQTGYDKSDSRRLPRLVLNQSVKRLKEVDADAVKILIYYDVDDEVETNEIKHAFVERVGSECEAENVPFLLEILTYNNQIGDEKGEAFAKVRPDKVNRAMKVFSDARYKVDVLKVETPVNMNYVEGLGTDNPVYTQEEAAAYFKAQDDSTHLPYIYLSGGMSADLFQQTLKFAKQAGSKFNGVLCGRATWKGATEAFVNDGSLSAREWIEQQGLSNLKALNEVNERYATPIK</sequence>
<evidence type="ECO:0000256" key="5">
    <source>
        <dbReference type="ARBA" id="ARBA00023239"/>
    </source>
</evidence>
<dbReference type="PANTHER" id="PTHR39340:SF1">
    <property type="entry name" value="SULFOFRUCTOSEPHOSPHATE ALDOLASE"/>
    <property type="match status" value="1"/>
</dbReference>
<dbReference type="InterPro" id="IPR002915">
    <property type="entry name" value="DeoC/FbaB/LacD_aldolase"/>
</dbReference>
<organism evidence="7 8">
    <name type="scientific">Staphylococcus marylandisciuri</name>
    <dbReference type="NCBI Taxonomy" id="2981529"/>
    <lineage>
        <taxon>Bacteria</taxon>
        <taxon>Bacillati</taxon>
        <taxon>Bacillota</taxon>
        <taxon>Bacilli</taxon>
        <taxon>Bacillales</taxon>
        <taxon>Staphylococcaceae</taxon>
        <taxon>Staphylococcus</taxon>
    </lineage>
</organism>
<evidence type="ECO:0000313" key="8">
    <source>
        <dbReference type="Proteomes" id="UP001209553"/>
    </source>
</evidence>
<name>A0ABT2QQT9_9STAP</name>
<dbReference type="InterPro" id="IPR013785">
    <property type="entry name" value="Aldolase_TIM"/>
</dbReference>
<comment type="catalytic activity">
    <reaction evidence="1 6">
        <text>D-tagatofuranose 1,6-bisphosphate = D-glyceraldehyde 3-phosphate + dihydroxyacetone phosphate</text>
        <dbReference type="Rhea" id="RHEA:22948"/>
        <dbReference type="ChEBI" id="CHEBI:57642"/>
        <dbReference type="ChEBI" id="CHEBI:58694"/>
        <dbReference type="ChEBI" id="CHEBI:59776"/>
        <dbReference type="EC" id="4.1.2.40"/>
    </reaction>
</comment>
<dbReference type="PANTHER" id="PTHR39340">
    <property type="entry name" value="SULFOFRUCTOSEPHOSPHATE ALDOLASE"/>
    <property type="match status" value="1"/>
</dbReference>
<gene>
    <name evidence="6" type="primary">lacD</name>
    <name evidence="7" type="ORF">N9R04_06240</name>
</gene>
<evidence type="ECO:0000256" key="1">
    <source>
        <dbReference type="ARBA" id="ARBA00000567"/>
    </source>
</evidence>
<evidence type="ECO:0000256" key="4">
    <source>
        <dbReference type="ARBA" id="ARBA00022736"/>
    </source>
</evidence>